<dbReference type="RefSeq" id="WP_195031954.1">
    <property type="nucleotide sequence ID" value="NZ_JADLRE010000003.1"/>
</dbReference>
<comment type="caution">
    <text evidence="2">The sequence shown here is derived from an EMBL/GenBank/DDBJ whole genome shotgun (WGS) entry which is preliminary data.</text>
</comment>
<reference evidence="2 3" key="1">
    <citation type="submission" date="2020-10" db="EMBL/GenBank/DDBJ databases">
        <title>Identification of Nocardia species via Next-generation sequencing and recognition of intraspecies genetic diversity.</title>
        <authorList>
            <person name="Li P."/>
            <person name="Li P."/>
            <person name="Lu B."/>
        </authorList>
    </citation>
    <scope>NUCLEOTIDE SEQUENCE [LARGE SCALE GENOMIC DNA]</scope>
    <source>
        <strain evidence="2 3">N-11</strain>
    </source>
</reference>
<evidence type="ECO:0000259" key="1">
    <source>
        <dbReference type="PROSITE" id="PS51819"/>
    </source>
</evidence>
<gene>
    <name evidence="2" type="ORF">IU470_05875</name>
</gene>
<accession>A0ABS0C4L4</accession>
<dbReference type="InterPro" id="IPR037523">
    <property type="entry name" value="VOC_core"/>
</dbReference>
<dbReference type="PROSITE" id="PS51819">
    <property type="entry name" value="VOC"/>
    <property type="match status" value="1"/>
</dbReference>
<dbReference type="CDD" id="cd08351">
    <property type="entry name" value="ChaP_like"/>
    <property type="match status" value="1"/>
</dbReference>
<proteinExistence type="predicted"/>
<dbReference type="Proteomes" id="UP000807309">
    <property type="component" value="Unassembled WGS sequence"/>
</dbReference>
<dbReference type="EMBL" id="JADLRE010000003">
    <property type="protein sequence ID" value="MBF6224636.1"/>
    <property type="molecule type" value="Genomic_DNA"/>
</dbReference>
<keyword evidence="3" id="KW-1185">Reference proteome</keyword>
<name>A0ABS0C4L4_9NOCA</name>
<dbReference type="SUPFAM" id="SSF54593">
    <property type="entry name" value="Glyoxalase/Bleomycin resistance protein/Dihydroxybiphenyl dioxygenase"/>
    <property type="match status" value="1"/>
</dbReference>
<evidence type="ECO:0000313" key="3">
    <source>
        <dbReference type="Proteomes" id="UP000807309"/>
    </source>
</evidence>
<protein>
    <submittedName>
        <fullName evidence="2">VOC family protein</fullName>
    </submittedName>
</protein>
<sequence length="123" mass="13643">MSIVLNHTIVPAADKQVAASFFAELLGLEVAAPAGPFAPVRVNEDLTFDFDQRRQVEPGHYAFLVDDEIFDAVLERLSEWEGVDYGSGPEYGWDRQTNRLGGGRGIYVRDPNGHSYELFTAVP</sequence>
<feature type="domain" description="VOC" evidence="1">
    <location>
        <begin position="4"/>
        <end position="121"/>
    </location>
</feature>
<dbReference type="InterPro" id="IPR029068">
    <property type="entry name" value="Glyas_Bleomycin-R_OHBP_Dase"/>
</dbReference>
<evidence type="ECO:0000313" key="2">
    <source>
        <dbReference type="EMBL" id="MBF6224636.1"/>
    </source>
</evidence>
<organism evidence="2 3">
    <name type="scientific">Nocardia abscessus</name>
    <dbReference type="NCBI Taxonomy" id="120957"/>
    <lineage>
        <taxon>Bacteria</taxon>
        <taxon>Bacillati</taxon>
        <taxon>Actinomycetota</taxon>
        <taxon>Actinomycetes</taxon>
        <taxon>Mycobacteriales</taxon>
        <taxon>Nocardiaceae</taxon>
        <taxon>Nocardia</taxon>
    </lineage>
</organism>
<dbReference type="Gene3D" id="3.10.180.10">
    <property type="entry name" value="2,3-Dihydroxybiphenyl 1,2-Dioxygenase, domain 1"/>
    <property type="match status" value="1"/>
</dbReference>